<dbReference type="Proteomes" id="UP000004982">
    <property type="component" value="Unassembled WGS sequence"/>
</dbReference>
<reference evidence="1 2" key="1">
    <citation type="submission" date="2011-05" db="EMBL/GenBank/DDBJ databases">
        <authorList>
            <person name="Muzny D."/>
            <person name="Qin X."/>
            <person name="Deng J."/>
            <person name="Jiang H."/>
            <person name="Liu Y."/>
            <person name="Qu J."/>
            <person name="Song X.-Z."/>
            <person name="Zhang L."/>
            <person name="Thornton R."/>
            <person name="Coyle M."/>
            <person name="Francisco L."/>
            <person name="Jackson L."/>
            <person name="Javaid M."/>
            <person name="Korchina V."/>
            <person name="Kovar C."/>
            <person name="Mata R."/>
            <person name="Mathew T."/>
            <person name="Ngo R."/>
            <person name="Nguyen L."/>
            <person name="Nguyen N."/>
            <person name="Okwuonu G."/>
            <person name="Ongeri F."/>
            <person name="Pham C."/>
            <person name="Simmons D."/>
            <person name="Wilczek-Boney K."/>
            <person name="Hale W."/>
            <person name="Jakkamsetti A."/>
            <person name="Pham P."/>
            <person name="Ruth R."/>
            <person name="San Lucas F."/>
            <person name="Warren J."/>
            <person name="Zhang J."/>
            <person name="Zhao Z."/>
            <person name="Zhou C."/>
            <person name="Zhu D."/>
            <person name="Lee S."/>
            <person name="Bess C."/>
            <person name="Blankenburg K."/>
            <person name="Forbes L."/>
            <person name="Fu Q."/>
            <person name="Gubbala S."/>
            <person name="Hirani K."/>
            <person name="Jayaseelan J.C."/>
            <person name="Lara F."/>
            <person name="Munidasa M."/>
            <person name="Palculict T."/>
            <person name="Patil S."/>
            <person name="Pu L.-L."/>
            <person name="Saada N."/>
            <person name="Tang L."/>
            <person name="Weissenberger G."/>
            <person name="Zhu Y."/>
            <person name="Hemphill L."/>
            <person name="Shang Y."/>
            <person name="Youmans B."/>
            <person name="Ayvaz T."/>
            <person name="Ross M."/>
            <person name="Santibanez J."/>
            <person name="Aqrawi P."/>
            <person name="Gross S."/>
            <person name="Joshi V."/>
            <person name="Fowler G."/>
            <person name="Nazareth L."/>
            <person name="Reid J."/>
            <person name="Worley K."/>
            <person name="Petrosino J."/>
            <person name="Highlander S."/>
            <person name="Gibbs R."/>
        </authorList>
    </citation>
    <scope>NUCLEOTIDE SEQUENCE [LARGE SCALE GENOMIC DNA]</scope>
    <source>
        <strain evidence="1 2">ATCC 33926</strain>
    </source>
</reference>
<evidence type="ECO:0000313" key="1">
    <source>
        <dbReference type="EMBL" id="EGQ76552.1"/>
    </source>
</evidence>
<dbReference type="AlphaFoldDB" id="A0AA36UIF6"/>
<dbReference type="GO" id="GO:0016491">
    <property type="term" value="F:oxidoreductase activity"/>
    <property type="evidence" value="ECO:0007669"/>
    <property type="project" value="UniProtKB-KW"/>
</dbReference>
<comment type="caution">
    <text evidence="1">The sequence shown here is derived from an EMBL/GenBank/DDBJ whole genome shotgun (WGS) entry which is preliminary data.</text>
</comment>
<gene>
    <name evidence="1" type="ORF">HMPREF9418_1803</name>
</gene>
<name>A0AA36UIF6_9NEIS</name>
<sequence>MVKAGKHQKGRLKTEILFSDDLSGVTESIAKNGKAAVVQIHSRLDDGLSELLAG</sequence>
<proteinExistence type="predicted"/>
<dbReference type="EMBL" id="AFQE01000086">
    <property type="protein sequence ID" value="EGQ76552.1"/>
    <property type="molecule type" value="Genomic_DNA"/>
</dbReference>
<evidence type="ECO:0000313" key="2">
    <source>
        <dbReference type="Proteomes" id="UP000004982"/>
    </source>
</evidence>
<organism evidence="1 2">
    <name type="scientific">Neisseria macacae ATCC 33926</name>
    <dbReference type="NCBI Taxonomy" id="997348"/>
    <lineage>
        <taxon>Bacteria</taxon>
        <taxon>Pseudomonadati</taxon>
        <taxon>Pseudomonadota</taxon>
        <taxon>Betaproteobacteria</taxon>
        <taxon>Neisseriales</taxon>
        <taxon>Neisseriaceae</taxon>
        <taxon>Neisseria</taxon>
    </lineage>
</organism>
<protein>
    <submittedName>
        <fullName evidence="1">Acyl-CoA dehydrogenase</fullName>
        <ecNumber evidence="1">1.3.99.-</ecNumber>
    </submittedName>
</protein>
<accession>A0AA36UIF6</accession>
<dbReference type="EC" id="1.3.99.-" evidence="1"/>
<keyword evidence="1" id="KW-0560">Oxidoreductase</keyword>